<evidence type="ECO:0000313" key="1">
    <source>
        <dbReference type="EMBL" id="KZT21945.1"/>
    </source>
</evidence>
<evidence type="ECO:0000313" key="2">
    <source>
        <dbReference type="Proteomes" id="UP000076761"/>
    </source>
</evidence>
<accession>A0A165Q592</accession>
<dbReference type="EMBL" id="KV425601">
    <property type="protein sequence ID" value="KZT21945.1"/>
    <property type="molecule type" value="Genomic_DNA"/>
</dbReference>
<keyword evidence="2" id="KW-1185">Reference proteome</keyword>
<dbReference type="Proteomes" id="UP000076761">
    <property type="component" value="Unassembled WGS sequence"/>
</dbReference>
<organism evidence="1 2">
    <name type="scientific">Neolentinus lepideus HHB14362 ss-1</name>
    <dbReference type="NCBI Taxonomy" id="1314782"/>
    <lineage>
        <taxon>Eukaryota</taxon>
        <taxon>Fungi</taxon>
        <taxon>Dikarya</taxon>
        <taxon>Basidiomycota</taxon>
        <taxon>Agaricomycotina</taxon>
        <taxon>Agaricomycetes</taxon>
        <taxon>Gloeophyllales</taxon>
        <taxon>Gloeophyllaceae</taxon>
        <taxon>Neolentinus</taxon>
    </lineage>
</organism>
<dbReference type="AlphaFoldDB" id="A0A165Q592"/>
<sequence>MCLWRSGGISLRIPIWRCTWRRAFRSMSMVGRRFIRKGGKGSLITRFRRKLSCKCPNGRK</sequence>
<reference evidence="1 2" key="1">
    <citation type="journal article" date="2016" name="Mol. Biol. Evol.">
        <title>Comparative Genomics of Early-Diverging Mushroom-Forming Fungi Provides Insights into the Origins of Lignocellulose Decay Capabilities.</title>
        <authorList>
            <person name="Nagy L.G."/>
            <person name="Riley R."/>
            <person name="Tritt A."/>
            <person name="Adam C."/>
            <person name="Daum C."/>
            <person name="Floudas D."/>
            <person name="Sun H."/>
            <person name="Yadav J.S."/>
            <person name="Pangilinan J."/>
            <person name="Larsson K.H."/>
            <person name="Matsuura K."/>
            <person name="Barry K."/>
            <person name="Labutti K."/>
            <person name="Kuo R."/>
            <person name="Ohm R.A."/>
            <person name="Bhattacharya S.S."/>
            <person name="Shirouzu T."/>
            <person name="Yoshinaga Y."/>
            <person name="Martin F.M."/>
            <person name="Grigoriev I.V."/>
            <person name="Hibbett D.S."/>
        </authorList>
    </citation>
    <scope>NUCLEOTIDE SEQUENCE [LARGE SCALE GENOMIC DNA]</scope>
    <source>
        <strain evidence="1 2">HHB14362 ss-1</strain>
    </source>
</reference>
<gene>
    <name evidence="1" type="ORF">NEOLEDRAFT_718105</name>
</gene>
<proteinExistence type="predicted"/>
<name>A0A165Q592_9AGAM</name>
<dbReference type="InParanoid" id="A0A165Q592"/>
<protein>
    <submittedName>
        <fullName evidence="1">Uncharacterized protein</fullName>
    </submittedName>
</protein>